<keyword evidence="9 17" id="KW-1133">Transmembrane helix</keyword>
<accession>A0A1I6KQT9</accession>
<evidence type="ECO:0000256" key="9">
    <source>
        <dbReference type="ARBA" id="ARBA00022989"/>
    </source>
</evidence>
<dbReference type="EMBL" id="FOYZ01000010">
    <property type="protein sequence ID" value="SFR93280.1"/>
    <property type="molecule type" value="Genomic_DNA"/>
</dbReference>
<gene>
    <name evidence="19" type="ORF">SAMN05661086_02561</name>
</gene>
<dbReference type="Gene3D" id="3.40.50.300">
    <property type="entry name" value="P-loop containing nucleotide triphosphate hydrolases"/>
    <property type="match status" value="1"/>
</dbReference>
<evidence type="ECO:0000256" key="3">
    <source>
        <dbReference type="ARBA" id="ARBA00022448"/>
    </source>
</evidence>
<dbReference type="PRINTS" id="PR00326">
    <property type="entry name" value="GTP1OBG"/>
</dbReference>
<dbReference type="NCBIfam" id="TIGR00231">
    <property type="entry name" value="small_GTP"/>
    <property type="match status" value="1"/>
</dbReference>
<dbReference type="InterPro" id="IPR027417">
    <property type="entry name" value="P-loop_NTPase"/>
</dbReference>
<feature type="binding site" evidence="16">
    <location>
        <position position="24"/>
    </location>
    <ligand>
        <name>Mg(2+)</name>
        <dbReference type="ChEBI" id="CHEBI:18420"/>
        <label>2</label>
    </ligand>
</feature>
<dbReference type="GO" id="GO:0005886">
    <property type="term" value="C:plasma membrane"/>
    <property type="evidence" value="ECO:0007669"/>
    <property type="project" value="UniProtKB-SubCell"/>
</dbReference>
<feature type="transmembrane region" description="Helical" evidence="17">
    <location>
        <begin position="342"/>
        <end position="375"/>
    </location>
</feature>
<feature type="binding site" evidence="15">
    <location>
        <begin position="34"/>
        <end position="38"/>
    </location>
    <ligand>
        <name>GTP</name>
        <dbReference type="ChEBI" id="CHEBI:37565"/>
        <label>1</label>
    </ligand>
</feature>
<dbReference type="SUPFAM" id="SSF52540">
    <property type="entry name" value="P-loop containing nucleoside triphosphate hydrolases"/>
    <property type="match status" value="1"/>
</dbReference>
<comment type="subcellular location">
    <subcellularLocation>
        <location evidence="2">Cell inner membrane</location>
        <topology evidence="2">Multi-pass membrane protein</topology>
    </subcellularLocation>
    <subcellularLocation>
        <location evidence="17">Cell membrane</location>
        <topology evidence="17">Multi-pass membrane protein</topology>
    </subcellularLocation>
</comment>
<keyword evidence="3 17" id="KW-0813">Transport</keyword>
<feature type="transmembrane region" description="Helical" evidence="17">
    <location>
        <begin position="660"/>
        <end position="683"/>
    </location>
</feature>
<evidence type="ECO:0000256" key="2">
    <source>
        <dbReference type="ARBA" id="ARBA00004429"/>
    </source>
</evidence>
<dbReference type="InterPro" id="IPR003373">
    <property type="entry name" value="Fe2_transport_prot-B"/>
</dbReference>
<evidence type="ECO:0000256" key="14">
    <source>
        <dbReference type="NCBIfam" id="TIGR00437"/>
    </source>
</evidence>
<feature type="transmembrane region" description="Helical" evidence="17">
    <location>
        <begin position="430"/>
        <end position="456"/>
    </location>
</feature>
<evidence type="ECO:0000256" key="4">
    <source>
        <dbReference type="ARBA" id="ARBA00022475"/>
    </source>
</evidence>
<feature type="binding site" evidence="15">
    <location>
        <begin position="9"/>
        <end position="16"/>
    </location>
    <ligand>
        <name>GTP</name>
        <dbReference type="ChEBI" id="CHEBI:37565"/>
        <label>1</label>
    </ligand>
</feature>
<dbReference type="InterPro" id="IPR041069">
    <property type="entry name" value="FeoB_Cyto"/>
</dbReference>
<keyword evidence="16" id="KW-0460">Magnesium</keyword>
<feature type="transmembrane region" description="Helical" evidence="17">
    <location>
        <begin position="520"/>
        <end position="539"/>
    </location>
</feature>
<feature type="transmembrane region" description="Helical" evidence="17">
    <location>
        <begin position="280"/>
        <end position="305"/>
    </location>
</feature>
<dbReference type="CDD" id="cd01879">
    <property type="entry name" value="FeoB"/>
    <property type="match status" value="1"/>
</dbReference>
<dbReference type="GO" id="GO:0015093">
    <property type="term" value="F:ferrous iron transmembrane transporter activity"/>
    <property type="evidence" value="ECO:0007669"/>
    <property type="project" value="UniProtKB-UniRule"/>
</dbReference>
<dbReference type="InterPro" id="IPR011642">
    <property type="entry name" value="Gate_dom"/>
</dbReference>
<keyword evidence="10 17" id="KW-0408">Iron</keyword>
<protein>
    <recommendedName>
        <fullName evidence="14 17">Ferrous iron transport protein B</fullName>
    </recommendedName>
</protein>
<sequence length="684" mass="75300">MSYTIALAGNPNCGKTTLFNELTGARQHVGNWPGVTVEKKEGTYRKDKEITIIDLPGTYSLSPYSAEEIVARDFIIKEKPDAVINIVDGTSIERNLYLSLQLMETRIPMVIAINMMDEVEAKGDRIDFVKLSKLLEVPVVPITARTGKGLNELMETAAVVAREKQSPSRLSLYNDQVDAAIEEIAATLEEPLQEDREWKAIKVLEGDEIISEALSNIQKGKASYWIQKIEKDAQGDVESMIADARYQYITRLAKETISRANHGHVETKSDKLDKVLTNRFFALPIFAGVMYLLFACTFSENFLFISGLPSPGIWLAGIVEEAWGTLAGAIEGVLTNAGASEWVLSLVISGIMDGVGAVIGFLPLVLVLFLLLSFLEDSGYMARVAFVMDRIFRKFGLSGRSFIPLLMGFGCSVPALMASRTLESEKDRKITMMITPFMSCGAKLPIYAMFAATLFADYNKTVIVFSIYMLGMVVAIISSLILNKFVFHGEASNFIMELPQYRVPTIKSIGIHAWEKVKGFAIKAGTVIFASTILIWLLSNFNFSGMCDMEDSFLASIGNTIKVIFIPLGFSDWRASVGVVTGWIAKENIVATFGQLFGGIHDESAVEAIMTGEQALPEISAVFNKVSAFSYMAFNLLCMPCFAAVGAIRKEMKSWKWTFAAVGFQMLVAYIVALLINVIGTIIL</sequence>
<dbReference type="STRING" id="37658.SAMN05661086_02561"/>
<dbReference type="InterPro" id="IPR011640">
    <property type="entry name" value="Fe2_transport_prot_B_C"/>
</dbReference>
<keyword evidence="16" id="KW-0479">Metal-binding</keyword>
<dbReference type="GO" id="GO:0046872">
    <property type="term" value="F:metal ion binding"/>
    <property type="evidence" value="ECO:0007669"/>
    <property type="project" value="UniProtKB-KW"/>
</dbReference>
<evidence type="ECO:0000313" key="20">
    <source>
        <dbReference type="Proteomes" id="UP000199659"/>
    </source>
</evidence>
<dbReference type="Pfam" id="PF07670">
    <property type="entry name" value="Gate"/>
    <property type="match status" value="2"/>
</dbReference>
<evidence type="ECO:0000256" key="8">
    <source>
        <dbReference type="ARBA" id="ARBA00022741"/>
    </source>
</evidence>
<feature type="transmembrane region" description="Helical" evidence="17">
    <location>
        <begin position="395"/>
        <end position="418"/>
    </location>
</feature>
<feature type="transmembrane region" description="Helical" evidence="17">
    <location>
        <begin position="462"/>
        <end position="482"/>
    </location>
</feature>
<keyword evidence="6" id="KW-0997">Cell inner membrane</keyword>
<keyword evidence="8 15" id="KW-0547">Nucleotide-binding</keyword>
<dbReference type="InterPro" id="IPR005225">
    <property type="entry name" value="Small_GTP-bd"/>
</dbReference>
<evidence type="ECO:0000256" key="5">
    <source>
        <dbReference type="ARBA" id="ARBA00022496"/>
    </source>
</evidence>
<evidence type="ECO:0000313" key="19">
    <source>
        <dbReference type="EMBL" id="SFR93280.1"/>
    </source>
</evidence>
<evidence type="ECO:0000256" key="1">
    <source>
        <dbReference type="ARBA" id="ARBA00003926"/>
    </source>
</evidence>
<keyword evidence="13 17" id="KW-0472">Membrane</keyword>
<dbReference type="PANTHER" id="PTHR43185:SF1">
    <property type="entry name" value="FE(2+) TRANSPORTER FEOB"/>
    <property type="match status" value="1"/>
</dbReference>
<keyword evidence="11" id="KW-0406">Ion transport</keyword>
<feature type="binding site" evidence="16">
    <location>
        <position position="20"/>
    </location>
    <ligand>
        <name>Mg(2+)</name>
        <dbReference type="ChEBI" id="CHEBI:18420"/>
        <label>2</label>
    </ligand>
</feature>
<name>A0A1I6KQT9_9FIRM</name>
<dbReference type="RefSeq" id="WP_092561401.1">
    <property type="nucleotide sequence ID" value="NZ_FOYZ01000010.1"/>
</dbReference>
<evidence type="ECO:0000256" key="10">
    <source>
        <dbReference type="ARBA" id="ARBA00023004"/>
    </source>
</evidence>
<feature type="domain" description="FeoB-type G" evidence="18">
    <location>
        <begin position="2"/>
        <end position="163"/>
    </location>
</feature>
<dbReference type="PROSITE" id="PS51711">
    <property type="entry name" value="G_FEOB"/>
    <property type="match status" value="1"/>
</dbReference>
<proteinExistence type="inferred from homology"/>
<dbReference type="Proteomes" id="UP000199659">
    <property type="component" value="Unassembled WGS sequence"/>
</dbReference>
<evidence type="ECO:0000256" key="13">
    <source>
        <dbReference type="ARBA" id="ARBA00023136"/>
    </source>
</evidence>
<keyword evidence="4" id="KW-1003">Cell membrane</keyword>
<comment type="function">
    <text evidence="1 17">Probable transporter of a GTP-driven Fe(2+) uptake system.</text>
</comment>
<dbReference type="OrthoDB" id="9809127at2"/>
<keyword evidence="12 15" id="KW-0342">GTP-binding</keyword>
<comment type="similarity">
    <text evidence="17">Belongs to the TRAFAC class TrmE-Era-EngA-EngB-Septin-like GTPase superfamily. FeoB GTPase (TC 9.A.8) family.</text>
</comment>
<keyword evidence="20" id="KW-1185">Reference proteome</keyword>
<evidence type="ECO:0000256" key="12">
    <source>
        <dbReference type="ARBA" id="ARBA00023134"/>
    </source>
</evidence>
<dbReference type="PANTHER" id="PTHR43185">
    <property type="entry name" value="FERROUS IRON TRANSPORT PROTEIN B"/>
    <property type="match status" value="1"/>
</dbReference>
<dbReference type="Pfam" id="PF07664">
    <property type="entry name" value="FeoB_C"/>
    <property type="match status" value="1"/>
</dbReference>
<dbReference type="NCBIfam" id="TIGR00437">
    <property type="entry name" value="feoB"/>
    <property type="match status" value="1"/>
</dbReference>
<evidence type="ECO:0000256" key="17">
    <source>
        <dbReference type="RuleBase" id="RU362098"/>
    </source>
</evidence>
<evidence type="ECO:0000256" key="6">
    <source>
        <dbReference type="ARBA" id="ARBA00022519"/>
    </source>
</evidence>
<evidence type="ECO:0000256" key="16">
    <source>
        <dbReference type="PIRSR" id="PIRSR603373-2"/>
    </source>
</evidence>
<dbReference type="InterPro" id="IPR006073">
    <property type="entry name" value="GTP-bd"/>
</dbReference>
<evidence type="ECO:0000256" key="7">
    <source>
        <dbReference type="ARBA" id="ARBA00022692"/>
    </source>
</evidence>
<feature type="binding site" evidence="15">
    <location>
        <begin position="114"/>
        <end position="117"/>
    </location>
    <ligand>
        <name>GTP</name>
        <dbReference type="ChEBI" id="CHEBI:37565"/>
        <label>1</label>
    </ligand>
</feature>
<dbReference type="AlphaFoldDB" id="A0A1I6KQT9"/>
<keyword evidence="7 17" id="KW-0812">Transmembrane</keyword>
<dbReference type="Pfam" id="PF17910">
    <property type="entry name" value="FeoB_Cyto"/>
    <property type="match status" value="1"/>
</dbReference>
<dbReference type="InterPro" id="IPR030389">
    <property type="entry name" value="G_FEOB_dom"/>
</dbReference>
<feature type="binding site" evidence="16">
    <location>
        <position position="23"/>
    </location>
    <ligand>
        <name>Mg(2+)</name>
        <dbReference type="ChEBI" id="CHEBI:18420"/>
        <label>2</label>
    </ligand>
</feature>
<dbReference type="GO" id="GO:0005525">
    <property type="term" value="F:GTP binding"/>
    <property type="evidence" value="ECO:0007669"/>
    <property type="project" value="UniProtKB-KW"/>
</dbReference>
<dbReference type="Pfam" id="PF02421">
    <property type="entry name" value="FeoB_N"/>
    <property type="match status" value="1"/>
</dbReference>
<keyword evidence="5 17" id="KW-0410">Iron transport</keyword>
<dbReference type="Gene3D" id="1.10.287.1770">
    <property type="match status" value="1"/>
</dbReference>
<evidence type="ECO:0000256" key="11">
    <source>
        <dbReference type="ARBA" id="ARBA00023065"/>
    </source>
</evidence>
<feature type="transmembrane region" description="Helical" evidence="17">
    <location>
        <begin position="628"/>
        <end position="648"/>
    </location>
</feature>
<dbReference type="InterPro" id="IPR050860">
    <property type="entry name" value="FeoB_GTPase"/>
</dbReference>
<reference evidence="19 20" key="1">
    <citation type="submission" date="2016-10" db="EMBL/GenBank/DDBJ databases">
        <authorList>
            <person name="de Groot N.N."/>
        </authorList>
    </citation>
    <scope>NUCLEOTIDE SEQUENCE [LARGE SCALE GENOMIC DNA]</scope>
    <source>
        <strain evidence="19 20">743A</strain>
    </source>
</reference>
<evidence type="ECO:0000256" key="15">
    <source>
        <dbReference type="PIRSR" id="PIRSR603373-1"/>
    </source>
</evidence>
<dbReference type="FunFam" id="3.40.50.300:FF:000426">
    <property type="entry name" value="Ferrous iron transport protein B"/>
    <property type="match status" value="1"/>
</dbReference>
<evidence type="ECO:0000259" key="18">
    <source>
        <dbReference type="PROSITE" id="PS51711"/>
    </source>
</evidence>
<feature type="binding site" evidence="15">
    <location>
        <begin position="54"/>
        <end position="57"/>
    </location>
    <ligand>
        <name>GTP</name>
        <dbReference type="ChEBI" id="CHEBI:37565"/>
        <label>1</label>
    </ligand>
</feature>
<organism evidence="19 20">
    <name type="scientific">Anaeromicropila populeti</name>
    <dbReference type="NCBI Taxonomy" id="37658"/>
    <lineage>
        <taxon>Bacteria</taxon>
        <taxon>Bacillati</taxon>
        <taxon>Bacillota</taxon>
        <taxon>Clostridia</taxon>
        <taxon>Lachnospirales</taxon>
        <taxon>Lachnospiraceae</taxon>
        <taxon>Anaeromicropila</taxon>
    </lineage>
</organism>